<evidence type="ECO:0000313" key="2">
    <source>
        <dbReference type="EMBL" id="GBP23185.1"/>
    </source>
</evidence>
<organism evidence="2 3">
    <name type="scientific">Eumeta variegata</name>
    <name type="common">Bagworm moth</name>
    <name type="synonym">Eumeta japonica</name>
    <dbReference type="NCBI Taxonomy" id="151549"/>
    <lineage>
        <taxon>Eukaryota</taxon>
        <taxon>Metazoa</taxon>
        <taxon>Ecdysozoa</taxon>
        <taxon>Arthropoda</taxon>
        <taxon>Hexapoda</taxon>
        <taxon>Insecta</taxon>
        <taxon>Pterygota</taxon>
        <taxon>Neoptera</taxon>
        <taxon>Endopterygota</taxon>
        <taxon>Lepidoptera</taxon>
        <taxon>Glossata</taxon>
        <taxon>Ditrysia</taxon>
        <taxon>Tineoidea</taxon>
        <taxon>Psychidae</taxon>
        <taxon>Oiketicinae</taxon>
        <taxon>Eumeta</taxon>
    </lineage>
</organism>
<reference evidence="2 3" key="1">
    <citation type="journal article" date="2019" name="Commun. Biol.">
        <title>The bagworm genome reveals a unique fibroin gene that provides high tensile strength.</title>
        <authorList>
            <person name="Kono N."/>
            <person name="Nakamura H."/>
            <person name="Ohtoshi R."/>
            <person name="Tomita M."/>
            <person name="Numata K."/>
            <person name="Arakawa K."/>
        </authorList>
    </citation>
    <scope>NUCLEOTIDE SEQUENCE [LARGE SCALE GENOMIC DNA]</scope>
</reference>
<protein>
    <submittedName>
        <fullName evidence="2">Uncharacterized protein</fullName>
    </submittedName>
</protein>
<feature type="compositionally biased region" description="Low complexity" evidence="1">
    <location>
        <begin position="37"/>
        <end position="47"/>
    </location>
</feature>
<evidence type="ECO:0000313" key="3">
    <source>
        <dbReference type="Proteomes" id="UP000299102"/>
    </source>
</evidence>
<keyword evidence="3" id="KW-1185">Reference proteome</keyword>
<sequence length="132" mass="13696">MYGGGAEALYAGAANSSRGPCAVYGRASQNSGGGRSQAGRQAALRAQPSSETTPGCQDLPRCACAGMPRRTQIQDEAEAATSAAAAGETVLGRRETFALNSRVRGPPEAIVQTLRGMYGEFLERMATNSVRV</sequence>
<comment type="caution">
    <text evidence="2">The sequence shown here is derived from an EMBL/GenBank/DDBJ whole genome shotgun (WGS) entry which is preliminary data.</text>
</comment>
<dbReference type="AlphaFoldDB" id="A0A4C1U9U7"/>
<gene>
    <name evidence="2" type="ORF">EVAR_82349_1</name>
</gene>
<dbReference type="Proteomes" id="UP000299102">
    <property type="component" value="Unassembled WGS sequence"/>
</dbReference>
<evidence type="ECO:0000256" key="1">
    <source>
        <dbReference type="SAM" id="MobiDB-lite"/>
    </source>
</evidence>
<accession>A0A4C1U9U7</accession>
<proteinExistence type="predicted"/>
<name>A0A4C1U9U7_EUMVA</name>
<feature type="region of interest" description="Disordered" evidence="1">
    <location>
        <begin position="21"/>
        <end position="57"/>
    </location>
</feature>
<dbReference type="EMBL" id="BGZK01000148">
    <property type="protein sequence ID" value="GBP23185.1"/>
    <property type="molecule type" value="Genomic_DNA"/>
</dbReference>